<keyword evidence="1" id="KW-0472">Membrane</keyword>
<keyword evidence="3" id="KW-1185">Reference proteome</keyword>
<dbReference type="RefSeq" id="WP_345738234.1">
    <property type="nucleotide sequence ID" value="NZ_BAABIA010000009.1"/>
</dbReference>
<sequence length="226" mass="24382">MKNTRLGAMRRGFIKLGCLGPIIVIGLLWGGGQGVYTAVKNREPLKMSFKEYLDQRPSAEWVSLTGTQLNLLNSAYVKKAGSGEIDEVYIAVEPAGNREEIVAHVLLASKDKALIDLMTTTMNRVNAIKDPSAMTPELVASLYPVREVSGLMKFGIESSSKTREKLDKLDLYLTPDYIIISDGKKPDLIGSGTLLGIGVLGAFFLLRSSSKPAPAEPAPPPLPPIA</sequence>
<gene>
    <name evidence="2" type="ORF">GCM10023213_40560</name>
</gene>
<proteinExistence type="predicted"/>
<reference evidence="3" key="1">
    <citation type="journal article" date="2019" name="Int. J. Syst. Evol. Microbiol.">
        <title>The Global Catalogue of Microorganisms (GCM) 10K type strain sequencing project: providing services to taxonomists for standard genome sequencing and annotation.</title>
        <authorList>
            <consortium name="The Broad Institute Genomics Platform"/>
            <consortium name="The Broad Institute Genome Sequencing Center for Infectious Disease"/>
            <person name="Wu L."/>
            <person name="Ma J."/>
        </authorList>
    </citation>
    <scope>NUCLEOTIDE SEQUENCE [LARGE SCALE GENOMIC DNA]</scope>
    <source>
        <strain evidence="3">JCM 18053</strain>
    </source>
</reference>
<comment type="caution">
    <text evidence="2">The sequence shown here is derived from an EMBL/GenBank/DDBJ whole genome shotgun (WGS) entry which is preliminary data.</text>
</comment>
<dbReference type="EMBL" id="BAABIA010000009">
    <property type="protein sequence ID" value="GAA5146832.1"/>
    <property type="molecule type" value="Genomic_DNA"/>
</dbReference>
<keyword evidence="1" id="KW-1133">Transmembrane helix</keyword>
<dbReference type="Proteomes" id="UP001499852">
    <property type="component" value="Unassembled WGS sequence"/>
</dbReference>
<keyword evidence="1" id="KW-0812">Transmembrane</keyword>
<name>A0ABP9PHS9_9BACT</name>
<accession>A0ABP9PHS9</accession>
<evidence type="ECO:0000256" key="1">
    <source>
        <dbReference type="SAM" id="Phobius"/>
    </source>
</evidence>
<evidence type="ECO:0000313" key="2">
    <source>
        <dbReference type="EMBL" id="GAA5146832.1"/>
    </source>
</evidence>
<feature type="transmembrane region" description="Helical" evidence="1">
    <location>
        <begin position="12"/>
        <end position="32"/>
    </location>
</feature>
<organism evidence="2 3">
    <name type="scientific">Prosthecobacter algae</name>
    <dbReference type="NCBI Taxonomy" id="1144682"/>
    <lineage>
        <taxon>Bacteria</taxon>
        <taxon>Pseudomonadati</taxon>
        <taxon>Verrucomicrobiota</taxon>
        <taxon>Verrucomicrobiia</taxon>
        <taxon>Verrucomicrobiales</taxon>
        <taxon>Verrucomicrobiaceae</taxon>
        <taxon>Prosthecobacter</taxon>
    </lineage>
</organism>
<evidence type="ECO:0000313" key="3">
    <source>
        <dbReference type="Proteomes" id="UP001499852"/>
    </source>
</evidence>
<protein>
    <submittedName>
        <fullName evidence="2">Uncharacterized protein</fullName>
    </submittedName>
</protein>